<feature type="domain" description="CoA-binding" evidence="1">
    <location>
        <begin position="18"/>
        <end position="70"/>
    </location>
</feature>
<dbReference type="Proteomes" id="UP000594943">
    <property type="component" value="Chromosome 1"/>
</dbReference>
<dbReference type="Gene3D" id="3.40.50.720">
    <property type="entry name" value="NAD(P)-binding Rossmann-like Domain"/>
    <property type="match status" value="1"/>
</dbReference>
<accession>A0A7T2U157</accession>
<evidence type="ECO:0000259" key="1">
    <source>
        <dbReference type="Pfam" id="PF13380"/>
    </source>
</evidence>
<dbReference type="InterPro" id="IPR003781">
    <property type="entry name" value="CoA-bd"/>
</dbReference>
<dbReference type="RefSeq" id="WP_006023930.1">
    <property type="nucleotide sequence ID" value="NZ_CP013380.1"/>
</dbReference>
<proteinExistence type="predicted"/>
<organism evidence="2 3">
    <name type="scientific">Burkholderia humptydooensis</name>
    <dbReference type="NCBI Taxonomy" id="430531"/>
    <lineage>
        <taxon>Bacteria</taxon>
        <taxon>Pseudomonadati</taxon>
        <taxon>Pseudomonadota</taxon>
        <taxon>Betaproteobacteria</taxon>
        <taxon>Burkholderiales</taxon>
        <taxon>Burkholderiaceae</taxon>
        <taxon>Burkholderia</taxon>
        <taxon>pseudomallei group</taxon>
    </lineage>
</organism>
<dbReference type="InterPro" id="IPR036291">
    <property type="entry name" value="NAD(P)-bd_dom_sf"/>
</dbReference>
<dbReference type="EMBL" id="CP065686">
    <property type="protein sequence ID" value="QPS43777.1"/>
    <property type="molecule type" value="Genomic_DNA"/>
</dbReference>
<evidence type="ECO:0000313" key="3">
    <source>
        <dbReference type="Proteomes" id="UP000594943"/>
    </source>
</evidence>
<dbReference type="SUPFAM" id="SSF51735">
    <property type="entry name" value="NAD(P)-binding Rossmann-fold domains"/>
    <property type="match status" value="1"/>
</dbReference>
<protein>
    <submittedName>
        <fullName evidence="2">CoA-binding protein</fullName>
    </submittedName>
</protein>
<dbReference type="KEGG" id="bhg:I6G56_20020"/>
<dbReference type="Pfam" id="PF13380">
    <property type="entry name" value="CoA_binding_2"/>
    <property type="match status" value="1"/>
</dbReference>
<gene>
    <name evidence="2" type="ORF">I6G56_20020</name>
</gene>
<reference evidence="2 3" key="1">
    <citation type="submission" date="2020-12" db="EMBL/GenBank/DDBJ databases">
        <title>FDA dAtabase for Regulatory Grade micrObial Sequences (FDA-ARGOS): Supporting development and validation of Infectious Disease Dx tests.</title>
        <authorList>
            <person name="Nelson B."/>
            <person name="Plummer A."/>
            <person name="Tallon L."/>
            <person name="Sadzewicz L."/>
            <person name="Zhao X."/>
            <person name="Boylan J."/>
            <person name="Ott S."/>
            <person name="Bowen H."/>
            <person name="Vavikolanu K."/>
            <person name="Mehta A."/>
            <person name="Aluvathingal J."/>
            <person name="Nadendla S."/>
            <person name="Myers T."/>
            <person name="Yan Y."/>
            <person name="Sichtig H."/>
        </authorList>
    </citation>
    <scope>NUCLEOTIDE SEQUENCE [LARGE SCALE GENOMIC DNA]</scope>
    <source>
        <strain evidence="2 3">FDAARGOS_899</strain>
    </source>
</reference>
<evidence type="ECO:0000313" key="2">
    <source>
        <dbReference type="EMBL" id="QPS43777.1"/>
    </source>
</evidence>
<name>A0A7T2U157_9BURK</name>
<sequence length="88" mass="9527">MTAISTDEVLRKILKRDRVIAVVGLSDKPYRSSYEVAAYLRQNAYRIVPVNPLLAGTTVLGEPVHPSLAGAVAAKAPPRYLSHLSEIA</sequence>
<dbReference type="AlphaFoldDB" id="A0A7T2U157"/>